<keyword evidence="1" id="KW-0235">DNA replication</keyword>
<evidence type="ECO:0000256" key="2">
    <source>
        <dbReference type="ARBA" id="ARBA00023125"/>
    </source>
</evidence>
<dbReference type="InterPro" id="IPR036185">
    <property type="entry name" value="DNA_heli_DnaB-like_N_sf"/>
</dbReference>
<dbReference type="Gene3D" id="1.10.860.10">
    <property type="entry name" value="DNAb Helicase, Chain A"/>
    <property type="match status" value="1"/>
</dbReference>
<sequence>MDAGLARVLDRFAQQWRPYPGSDTRIASVPPPAVQGREEGRLEDERAFLSAATTQPAALKEVRAYLHVEDFADPVHAGLFGCLAALVHRGEVIDPVTVVWEAQHRGLLTHTTPTAILTTCAPSGADPAYWAQRILRHSLLETAATTADHIGHLAADPTLTPHQLITTTHRTLGDLTAVRLRPR</sequence>
<accession>A0ABV9ZSK1</accession>
<dbReference type="SUPFAM" id="SSF48024">
    <property type="entry name" value="N-terminal domain of DnaB helicase"/>
    <property type="match status" value="1"/>
</dbReference>
<evidence type="ECO:0000259" key="3">
    <source>
        <dbReference type="Pfam" id="PF00772"/>
    </source>
</evidence>
<dbReference type="InterPro" id="IPR016136">
    <property type="entry name" value="DNA_helicase_N/primase_C"/>
</dbReference>
<dbReference type="Proteomes" id="UP001596222">
    <property type="component" value="Unassembled WGS sequence"/>
</dbReference>
<reference evidence="5" key="1">
    <citation type="journal article" date="2019" name="Int. J. Syst. Evol. Microbiol.">
        <title>The Global Catalogue of Microorganisms (GCM) 10K type strain sequencing project: providing services to taxonomists for standard genome sequencing and annotation.</title>
        <authorList>
            <consortium name="The Broad Institute Genomics Platform"/>
            <consortium name="The Broad Institute Genome Sequencing Center for Infectious Disease"/>
            <person name="Wu L."/>
            <person name="Ma J."/>
        </authorList>
    </citation>
    <scope>NUCLEOTIDE SEQUENCE [LARGE SCALE GENOMIC DNA]</scope>
    <source>
        <strain evidence="5">CGMCC 4.1641</strain>
    </source>
</reference>
<dbReference type="EMBL" id="JBHSKJ010000001">
    <property type="protein sequence ID" value="MFC5143451.1"/>
    <property type="molecule type" value="Genomic_DNA"/>
</dbReference>
<feature type="domain" description="DNA helicase DnaB-like N-terminal" evidence="3">
    <location>
        <begin position="42"/>
        <end position="122"/>
    </location>
</feature>
<gene>
    <name evidence="4" type="ORF">ACFPP6_01865</name>
</gene>
<dbReference type="Pfam" id="PF00772">
    <property type="entry name" value="DnaB"/>
    <property type="match status" value="1"/>
</dbReference>
<evidence type="ECO:0000256" key="1">
    <source>
        <dbReference type="ARBA" id="ARBA00022705"/>
    </source>
</evidence>
<proteinExistence type="predicted"/>
<name>A0ABV9ZSK1_9ACTN</name>
<dbReference type="InterPro" id="IPR007693">
    <property type="entry name" value="DNA_helicase_DnaB-like_N"/>
</dbReference>
<organism evidence="4 5">
    <name type="scientific">Streptomyces aureoversilis</name>
    <dbReference type="NCBI Taxonomy" id="67277"/>
    <lineage>
        <taxon>Bacteria</taxon>
        <taxon>Bacillati</taxon>
        <taxon>Actinomycetota</taxon>
        <taxon>Actinomycetes</taxon>
        <taxon>Kitasatosporales</taxon>
        <taxon>Streptomycetaceae</taxon>
        <taxon>Streptomyces</taxon>
    </lineage>
</organism>
<keyword evidence="2" id="KW-0238">DNA-binding</keyword>
<comment type="caution">
    <text evidence="4">The sequence shown here is derived from an EMBL/GenBank/DDBJ whole genome shotgun (WGS) entry which is preliminary data.</text>
</comment>
<protein>
    <submittedName>
        <fullName evidence="4">DnaB-like helicase N-terminal domain-containing protein</fullName>
    </submittedName>
</protein>
<keyword evidence="5" id="KW-1185">Reference proteome</keyword>
<dbReference type="RefSeq" id="WP_382036278.1">
    <property type="nucleotide sequence ID" value="NZ_JBHSKJ010000001.1"/>
</dbReference>
<evidence type="ECO:0000313" key="5">
    <source>
        <dbReference type="Proteomes" id="UP001596222"/>
    </source>
</evidence>
<evidence type="ECO:0000313" key="4">
    <source>
        <dbReference type="EMBL" id="MFC5143451.1"/>
    </source>
</evidence>